<dbReference type="Pfam" id="PF18801">
    <property type="entry name" value="RapH_N"/>
    <property type="match status" value="1"/>
</dbReference>
<proteinExistence type="predicted"/>
<dbReference type="RefSeq" id="WP_204698051.1">
    <property type="nucleotide sequence ID" value="NZ_JAFBEC010000007.1"/>
</dbReference>
<dbReference type="Proteomes" id="UP000741863">
    <property type="component" value="Unassembled WGS sequence"/>
</dbReference>
<keyword evidence="2" id="KW-0378">Hydrolase</keyword>
<evidence type="ECO:0000313" key="3">
    <source>
        <dbReference type="Proteomes" id="UP000741863"/>
    </source>
</evidence>
<dbReference type="SUPFAM" id="SSF81901">
    <property type="entry name" value="HCP-like"/>
    <property type="match status" value="1"/>
</dbReference>
<comment type="caution">
    <text evidence="2">The sequence shown here is derived from an EMBL/GenBank/DDBJ whole genome shotgun (WGS) entry which is preliminary data.</text>
</comment>
<dbReference type="GO" id="GO:0016787">
    <property type="term" value="F:hydrolase activity"/>
    <property type="evidence" value="ECO:0007669"/>
    <property type="project" value="UniProtKB-KW"/>
</dbReference>
<organism evidence="2 3">
    <name type="scientific">Geomicrobium sediminis</name>
    <dbReference type="NCBI Taxonomy" id="1347788"/>
    <lineage>
        <taxon>Bacteria</taxon>
        <taxon>Bacillati</taxon>
        <taxon>Bacillota</taxon>
        <taxon>Bacilli</taxon>
        <taxon>Bacillales</taxon>
        <taxon>Geomicrobium</taxon>
    </lineage>
</organism>
<keyword evidence="3" id="KW-1185">Reference proteome</keyword>
<name>A0ABS2PDK9_9BACL</name>
<evidence type="ECO:0000256" key="1">
    <source>
        <dbReference type="SAM" id="Coils"/>
    </source>
</evidence>
<protein>
    <submittedName>
        <fullName evidence="2">Response regulator aspartate phosphatase I</fullName>
        <ecNumber evidence="2">3.1.-.-</ecNumber>
    </submittedName>
</protein>
<dbReference type="InterPro" id="IPR011990">
    <property type="entry name" value="TPR-like_helical_dom_sf"/>
</dbReference>
<dbReference type="Gene3D" id="1.25.40.10">
    <property type="entry name" value="Tetratricopeptide repeat domain"/>
    <property type="match status" value="1"/>
</dbReference>
<sequence length="364" mass="42699">MTKTYENQLLQLIGQWFTQLSTYKLEDARKLKKEIDHLLSPIHLPKQIESYYDLVNLKHQLITNEISLHSNFYQSNLLDKDVIETTDRTLKYLHKFMQATIMMNNEDYINSIESLRVAEKSLDYVSKFEQAEFYFRTGYVYYRLDQNITALNYLNRSYYLVRNSKHHDRLKANLSIIKAGILSEAGYDKESIECSEKAVLLSIHEPLTKSMAIRSKANNEFRFGRYHKAAELYLVALKTGNQDQKNVGIKNRFKLAHSWLKMGALDQGKELLNQVENEINNNDQSLSEFAARGIICRELYLHDCPDTNKINIGLSMLKEKKLLYELKDVTKELSNFHLHNEEYKMAYYYLDYTNYVAPILGGDY</sequence>
<keyword evidence="1" id="KW-0175">Coiled coil</keyword>
<dbReference type="EMBL" id="JAFBEC010000007">
    <property type="protein sequence ID" value="MBM7633416.1"/>
    <property type="molecule type" value="Genomic_DNA"/>
</dbReference>
<gene>
    <name evidence="2" type="ORF">JOD17_002510</name>
</gene>
<reference evidence="2 3" key="1">
    <citation type="submission" date="2021-01" db="EMBL/GenBank/DDBJ databases">
        <title>Genomic Encyclopedia of Type Strains, Phase IV (KMG-IV): sequencing the most valuable type-strain genomes for metagenomic binning, comparative biology and taxonomic classification.</title>
        <authorList>
            <person name="Goeker M."/>
        </authorList>
    </citation>
    <scope>NUCLEOTIDE SEQUENCE [LARGE SCALE GENOMIC DNA]</scope>
    <source>
        <strain evidence="2 3">DSM 25540</strain>
    </source>
</reference>
<feature type="coiled-coil region" evidence="1">
    <location>
        <begin position="265"/>
        <end position="292"/>
    </location>
</feature>
<dbReference type="EC" id="3.1.-.-" evidence="2"/>
<accession>A0ABS2PDK9</accession>
<evidence type="ECO:0000313" key="2">
    <source>
        <dbReference type="EMBL" id="MBM7633416.1"/>
    </source>
</evidence>